<evidence type="ECO:0000256" key="3">
    <source>
        <dbReference type="ARBA" id="ARBA00022989"/>
    </source>
</evidence>
<dbReference type="Gene3D" id="1.20.120.550">
    <property type="entry name" value="Membrane associated eicosanoid/glutathione metabolism-like domain"/>
    <property type="match status" value="1"/>
</dbReference>
<comment type="caution">
    <text evidence="6">The sequence shown here is derived from an EMBL/GenBank/DDBJ whole genome shotgun (WGS) entry which is preliminary data.</text>
</comment>
<sequence length="131" mass="13560">MAVELQVLAAAVLLAGVQLALFAVPANLEIGSDYTTGPRDTPPPRPLSVRWARLQRAFANHIENLVLFGAAAAAVVLGGKSSALTEALALAYILARIAYVPAYASGVRYLRSAVFGIGWAATMALAAAALL</sequence>
<protein>
    <submittedName>
        <fullName evidence="6">MAPEG family protein</fullName>
    </submittedName>
</protein>
<keyword evidence="2 5" id="KW-0812">Transmembrane</keyword>
<evidence type="ECO:0000313" key="7">
    <source>
        <dbReference type="Proteomes" id="UP001239909"/>
    </source>
</evidence>
<name>A0ABQ6LNM0_9RHOB</name>
<dbReference type="InterPro" id="IPR023352">
    <property type="entry name" value="MAPEG-like_dom_sf"/>
</dbReference>
<comment type="subcellular location">
    <subcellularLocation>
        <location evidence="1">Membrane</location>
    </subcellularLocation>
</comment>
<organism evidence="6 7">
    <name type="scientific">Paralimibaculum aggregatum</name>
    <dbReference type="NCBI Taxonomy" id="3036245"/>
    <lineage>
        <taxon>Bacteria</taxon>
        <taxon>Pseudomonadati</taxon>
        <taxon>Pseudomonadota</taxon>
        <taxon>Alphaproteobacteria</taxon>
        <taxon>Rhodobacterales</taxon>
        <taxon>Paracoccaceae</taxon>
        <taxon>Paralimibaculum</taxon>
    </lineage>
</organism>
<gene>
    <name evidence="6" type="ORF">LNKW23_25150</name>
</gene>
<dbReference type="InterPro" id="IPR001129">
    <property type="entry name" value="Membr-assoc_MAPEG"/>
</dbReference>
<reference evidence="6 7" key="1">
    <citation type="submission" date="2023-04" db="EMBL/GenBank/DDBJ databases">
        <title>Marinoamorphus aggregata gen. nov., sp. Nov., isolate from tissue of brittle star Ophioplocus japonicus.</title>
        <authorList>
            <person name="Kawano K."/>
            <person name="Sawayama S."/>
            <person name="Nakagawa S."/>
        </authorList>
    </citation>
    <scope>NUCLEOTIDE SEQUENCE [LARGE SCALE GENOMIC DNA]</scope>
    <source>
        <strain evidence="6 7">NKW23</strain>
    </source>
</reference>
<keyword evidence="4 5" id="KW-0472">Membrane</keyword>
<dbReference type="SUPFAM" id="SSF161084">
    <property type="entry name" value="MAPEG domain-like"/>
    <property type="match status" value="1"/>
</dbReference>
<evidence type="ECO:0000256" key="4">
    <source>
        <dbReference type="ARBA" id="ARBA00023136"/>
    </source>
</evidence>
<dbReference type="PANTHER" id="PTHR35371:SF1">
    <property type="entry name" value="BLR7753 PROTEIN"/>
    <property type="match status" value="1"/>
</dbReference>
<keyword evidence="7" id="KW-1185">Reference proteome</keyword>
<feature type="transmembrane region" description="Helical" evidence="5">
    <location>
        <begin position="109"/>
        <end position="130"/>
    </location>
</feature>
<evidence type="ECO:0000256" key="5">
    <source>
        <dbReference type="SAM" id="Phobius"/>
    </source>
</evidence>
<evidence type="ECO:0000313" key="6">
    <source>
        <dbReference type="EMBL" id="GMG83302.1"/>
    </source>
</evidence>
<dbReference type="Proteomes" id="UP001239909">
    <property type="component" value="Unassembled WGS sequence"/>
</dbReference>
<dbReference type="RefSeq" id="WP_285672099.1">
    <property type="nucleotide sequence ID" value="NZ_BSYI01000018.1"/>
</dbReference>
<dbReference type="Pfam" id="PF01124">
    <property type="entry name" value="MAPEG"/>
    <property type="match status" value="1"/>
</dbReference>
<dbReference type="EMBL" id="BSYI01000018">
    <property type="protein sequence ID" value="GMG83302.1"/>
    <property type="molecule type" value="Genomic_DNA"/>
</dbReference>
<evidence type="ECO:0000256" key="2">
    <source>
        <dbReference type="ARBA" id="ARBA00022692"/>
    </source>
</evidence>
<evidence type="ECO:0000256" key="1">
    <source>
        <dbReference type="ARBA" id="ARBA00004370"/>
    </source>
</evidence>
<keyword evidence="3 5" id="KW-1133">Transmembrane helix</keyword>
<accession>A0ABQ6LNM0</accession>
<dbReference type="PANTHER" id="PTHR35371">
    <property type="entry name" value="INNER MEMBRANE PROTEIN"/>
    <property type="match status" value="1"/>
</dbReference>
<proteinExistence type="predicted"/>